<reference evidence="2 3" key="1">
    <citation type="journal article" date="2014" name="Agronomy (Basel)">
        <title>A Draft Genome Sequence for Ensete ventricosum, the Drought-Tolerant Tree Against Hunger.</title>
        <authorList>
            <person name="Harrison J."/>
            <person name="Moore K.A."/>
            <person name="Paszkiewicz K."/>
            <person name="Jones T."/>
            <person name="Grant M."/>
            <person name="Ambacheew D."/>
            <person name="Muzemil S."/>
            <person name="Studholme D.J."/>
        </authorList>
    </citation>
    <scope>NUCLEOTIDE SEQUENCE [LARGE SCALE GENOMIC DNA]</scope>
</reference>
<dbReference type="AlphaFoldDB" id="A0A426Z8N3"/>
<evidence type="ECO:0000313" key="2">
    <source>
        <dbReference type="EMBL" id="RRT60348.1"/>
    </source>
</evidence>
<organism evidence="2 3">
    <name type="scientific">Ensete ventricosum</name>
    <name type="common">Abyssinian banana</name>
    <name type="synonym">Musa ensete</name>
    <dbReference type="NCBI Taxonomy" id="4639"/>
    <lineage>
        <taxon>Eukaryota</taxon>
        <taxon>Viridiplantae</taxon>
        <taxon>Streptophyta</taxon>
        <taxon>Embryophyta</taxon>
        <taxon>Tracheophyta</taxon>
        <taxon>Spermatophyta</taxon>
        <taxon>Magnoliopsida</taxon>
        <taxon>Liliopsida</taxon>
        <taxon>Zingiberales</taxon>
        <taxon>Musaceae</taxon>
        <taxon>Ensete</taxon>
    </lineage>
</organism>
<evidence type="ECO:0000313" key="3">
    <source>
        <dbReference type="Proteomes" id="UP000287651"/>
    </source>
</evidence>
<gene>
    <name evidence="2" type="ORF">B296_00036564</name>
</gene>
<comment type="caution">
    <text evidence="2">The sequence shown here is derived from an EMBL/GenBank/DDBJ whole genome shotgun (WGS) entry which is preliminary data.</text>
</comment>
<accession>A0A426Z8N3</accession>
<dbReference type="EMBL" id="AMZH03007830">
    <property type="protein sequence ID" value="RRT60348.1"/>
    <property type="molecule type" value="Genomic_DNA"/>
</dbReference>
<proteinExistence type="predicted"/>
<protein>
    <submittedName>
        <fullName evidence="2">Uncharacterized protein</fullName>
    </submittedName>
</protein>
<name>A0A426Z8N3_ENSVE</name>
<sequence length="69" mass="7976">MIKYLAEAPGRGATDDSSVSKVYHHQGTSQRERASRRLGQASFLLRDRHTDRSNDEDHRALHQFDYDDC</sequence>
<dbReference type="Proteomes" id="UP000287651">
    <property type="component" value="Unassembled WGS sequence"/>
</dbReference>
<evidence type="ECO:0000256" key="1">
    <source>
        <dbReference type="SAM" id="MobiDB-lite"/>
    </source>
</evidence>
<feature type="region of interest" description="Disordered" evidence="1">
    <location>
        <begin position="1"/>
        <end position="39"/>
    </location>
</feature>